<evidence type="ECO:0000256" key="1">
    <source>
        <dbReference type="ARBA" id="ARBA00004651"/>
    </source>
</evidence>
<evidence type="ECO:0000256" key="7">
    <source>
        <dbReference type="ARBA" id="ARBA00023065"/>
    </source>
</evidence>
<feature type="transmembrane region" description="Helical" evidence="10">
    <location>
        <begin position="82"/>
        <end position="106"/>
    </location>
</feature>
<dbReference type="PANTHER" id="PTHR30266">
    <property type="entry name" value="MECHANOSENSITIVE CHANNEL MSCL"/>
    <property type="match status" value="1"/>
</dbReference>
<dbReference type="PANTHER" id="PTHR30266:SF2">
    <property type="entry name" value="LARGE-CONDUCTANCE MECHANOSENSITIVE CHANNEL"/>
    <property type="match status" value="1"/>
</dbReference>
<comment type="caution">
    <text evidence="11">The sequence shown here is derived from an EMBL/GenBank/DDBJ whole genome shotgun (WGS) entry which is preliminary data.</text>
</comment>
<sequence>MKLLNEFREFAVKGNVVDLAVGVIIGAAFSKIVDSLVGDVIMPVISRIIGRLDFSNRFFLLGDVPAGTPMTLDALKKAGVPVLAWGNFITVALNFLILAFVIFLMVKQINRLRRLHTGEAAPAPAEEPAPPPEDVLLLREIRDSLRVRV</sequence>
<dbReference type="PRINTS" id="PR01264">
    <property type="entry name" value="MECHCHANNEL"/>
</dbReference>
<dbReference type="PROSITE" id="PS01327">
    <property type="entry name" value="MSCL"/>
    <property type="match status" value="1"/>
</dbReference>
<dbReference type="InterPro" id="IPR036019">
    <property type="entry name" value="MscL_channel"/>
</dbReference>
<keyword evidence="12" id="KW-1185">Reference proteome</keyword>
<evidence type="ECO:0000256" key="6">
    <source>
        <dbReference type="ARBA" id="ARBA00022989"/>
    </source>
</evidence>
<gene>
    <name evidence="10 11" type="primary">mscL</name>
    <name evidence="11" type="ORF">JI746_02110</name>
</gene>
<keyword evidence="7 10" id="KW-0406">Ion transport</keyword>
<evidence type="ECO:0000256" key="10">
    <source>
        <dbReference type="HAMAP-Rule" id="MF_00115"/>
    </source>
</evidence>
<keyword evidence="6 10" id="KW-1133">Transmembrane helix</keyword>
<dbReference type="InterPro" id="IPR037673">
    <property type="entry name" value="MSC/AndL"/>
</dbReference>
<dbReference type="NCBIfam" id="TIGR00220">
    <property type="entry name" value="mscL"/>
    <property type="match status" value="1"/>
</dbReference>
<organism evidence="11 12">
    <name type="scientific">Ramlibacter alkalitolerans</name>
    <dbReference type="NCBI Taxonomy" id="2039631"/>
    <lineage>
        <taxon>Bacteria</taxon>
        <taxon>Pseudomonadati</taxon>
        <taxon>Pseudomonadota</taxon>
        <taxon>Betaproteobacteria</taxon>
        <taxon>Burkholderiales</taxon>
        <taxon>Comamonadaceae</taxon>
        <taxon>Ramlibacter</taxon>
    </lineage>
</organism>
<evidence type="ECO:0000256" key="9">
    <source>
        <dbReference type="ARBA" id="ARBA00023303"/>
    </source>
</evidence>
<comment type="caution">
    <text evidence="10">Lacks conserved residue(s) required for the propagation of feature annotation.</text>
</comment>
<keyword evidence="8 10" id="KW-0472">Membrane</keyword>
<accession>A0ABS1JIY3</accession>
<comment type="function">
    <text evidence="10">Channel that opens in response to stretch forces in the membrane lipid bilayer. May participate in the regulation of osmotic pressure changes within the cell.</text>
</comment>
<keyword evidence="4 10" id="KW-1003">Cell membrane</keyword>
<name>A0ABS1JIY3_9BURK</name>
<dbReference type="InterPro" id="IPR001185">
    <property type="entry name" value="MS_channel"/>
</dbReference>
<keyword evidence="3 10" id="KW-0813">Transport</keyword>
<reference evidence="11 12" key="1">
    <citation type="journal article" date="2017" name="Int. J. Syst. Evol. Microbiol.">
        <title>Ramlibacter alkalitolerans sp. nov., alkali-tolerant bacterium isolated from soil of ginseng.</title>
        <authorList>
            <person name="Lee D.H."/>
            <person name="Cha C.J."/>
        </authorList>
    </citation>
    <scope>NUCLEOTIDE SEQUENCE [LARGE SCALE GENOMIC DNA]</scope>
    <source>
        <strain evidence="11 12">KACC 19305</strain>
    </source>
</reference>
<dbReference type="SUPFAM" id="SSF81330">
    <property type="entry name" value="Gated mechanosensitive channel"/>
    <property type="match status" value="1"/>
</dbReference>
<evidence type="ECO:0000256" key="8">
    <source>
        <dbReference type="ARBA" id="ARBA00023136"/>
    </source>
</evidence>
<dbReference type="Pfam" id="PF01741">
    <property type="entry name" value="MscL"/>
    <property type="match status" value="1"/>
</dbReference>
<comment type="subcellular location">
    <subcellularLocation>
        <location evidence="10">Cell inner membrane</location>
        <topology evidence="10">Multi-pass membrane protein</topology>
    </subcellularLocation>
    <subcellularLocation>
        <location evidence="1">Cell membrane</location>
        <topology evidence="1">Multi-pass membrane protein</topology>
    </subcellularLocation>
</comment>
<proteinExistence type="inferred from homology"/>
<keyword evidence="5 10" id="KW-0812">Transmembrane</keyword>
<evidence type="ECO:0000256" key="4">
    <source>
        <dbReference type="ARBA" id="ARBA00022475"/>
    </source>
</evidence>
<dbReference type="HAMAP" id="MF_00115">
    <property type="entry name" value="MscL"/>
    <property type="match status" value="1"/>
</dbReference>
<comment type="subunit">
    <text evidence="10">Homopentamer.</text>
</comment>
<evidence type="ECO:0000256" key="3">
    <source>
        <dbReference type="ARBA" id="ARBA00022448"/>
    </source>
</evidence>
<evidence type="ECO:0000256" key="2">
    <source>
        <dbReference type="ARBA" id="ARBA00007254"/>
    </source>
</evidence>
<dbReference type="Proteomes" id="UP000622707">
    <property type="component" value="Unassembled WGS sequence"/>
</dbReference>
<dbReference type="NCBIfam" id="NF001843">
    <property type="entry name" value="PRK00567.1-4"/>
    <property type="match status" value="1"/>
</dbReference>
<protein>
    <recommendedName>
        <fullName evidence="10">Large-conductance mechanosensitive channel</fullName>
    </recommendedName>
</protein>
<evidence type="ECO:0000313" key="11">
    <source>
        <dbReference type="EMBL" id="MBL0423886.1"/>
    </source>
</evidence>
<keyword evidence="10" id="KW-0997">Cell inner membrane</keyword>
<evidence type="ECO:0000313" key="12">
    <source>
        <dbReference type="Proteomes" id="UP000622707"/>
    </source>
</evidence>
<dbReference type="Gene3D" id="1.10.1200.120">
    <property type="entry name" value="Large-conductance mechanosensitive channel, MscL, domain 1"/>
    <property type="match status" value="1"/>
</dbReference>
<dbReference type="NCBIfam" id="NF010557">
    <property type="entry name" value="PRK13952.1"/>
    <property type="match status" value="1"/>
</dbReference>
<dbReference type="EMBL" id="JAEQND010000001">
    <property type="protein sequence ID" value="MBL0423886.1"/>
    <property type="molecule type" value="Genomic_DNA"/>
</dbReference>
<dbReference type="RefSeq" id="WP_201687115.1">
    <property type="nucleotide sequence ID" value="NZ_JAEQND010000001.1"/>
</dbReference>
<dbReference type="InterPro" id="IPR019823">
    <property type="entry name" value="Mechanosensitive_channel_CS"/>
</dbReference>
<comment type="similarity">
    <text evidence="2 10">Belongs to the MscL family.</text>
</comment>
<keyword evidence="9 10" id="KW-0407">Ion channel</keyword>
<evidence type="ECO:0000256" key="5">
    <source>
        <dbReference type="ARBA" id="ARBA00022692"/>
    </source>
</evidence>